<protein>
    <submittedName>
        <fullName evidence="12">Uncharacterized protein</fullName>
    </submittedName>
</protein>
<evidence type="ECO:0000256" key="9">
    <source>
        <dbReference type="ARBA" id="ARBA00023242"/>
    </source>
</evidence>
<gene>
    <name evidence="12" type="primary">ABSGL_13664.1 scaffold 14267</name>
</gene>
<keyword evidence="4 10" id="KW-0853">WD repeat</keyword>
<dbReference type="InterPro" id="IPR036322">
    <property type="entry name" value="WD40_repeat_dom_sf"/>
</dbReference>
<dbReference type="InParanoid" id="A0A163K2X8"/>
<evidence type="ECO:0000256" key="2">
    <source>
        <dbReference type="ARBA" id="ARBA00010102"/>
    </source>
</evidence>
<dbReference type="OrthoDB" id="5566198at2759"/>
<dbReference type="GO" id="GO:0035859">
    <property type="term" value="C:Seh1-associated complex"/>
    <property type="evidence" value="ECO:0007669"/>
    <property type="project" value="TreeGrafter"/>
</dbReference>
<comment type="similarity">
    <text evidence="2">Belongs to the WD repeat SEC13 family.</text>
</comment>
<feature type="compositionally biased region" description="Basic and acidic residues" evidence="11">
    <location>
        <begin position="363"/>
        <end position="373"/>
    </location>
</feature>
<evidence type="ECO:0000256" key="4">
    <source>
        <dbReference type="ARBA" id="ARBA00022574"/>
    </source>
</evidence>
<dbReference type="FunCoup" id="A0A163K2X8">
    <property type="interactions" value="865"/>
</dbReference>
<evidence type="ECO:0000256" key="5">
    <source>
        <dbReference type="ARBA" id="ARBA00022737"/>
    </source>
</evidence>
<dbReference type="EMBL" id="LT554871">
    <property type="protein sequence ID" value="SAM08006.1"/>
    <property type="molecule type" value="Genomic_DNA"/>
</dbReference>
<dbReference type="GO" id="GO:0015031">
    <property type="term" value="P:protein transport"/>
    <property type="evidence" value="ECO:0007669"/>
    <property type="project" value="UniProtKB-KW"/>
</dbReference>
<dbReference type="InterPro" id="IPR001680">
    <property type="entry name" value="WD40_rpt"/>
</dbReference>
<name>A0A163K2X8_ABSGL</name>
<dbReference type="OMA" id="WFRLWAE"/>
<keyword evidence="8" id="KW-0906">Nuclear pore complex</keyword>
<comment type="subcellular location">
    <subcellularLocation>
        <location evidence="1">Nucleus</location>
        <location evidence="1">Nuclear pore complex</location>
    </subcellularLocation>
</comment>
<reference evidence="12" key="1">
    <citation type="submission" date="2016-04" db="EMBL/GenBank/DDBJ databases">
        <authorList>
            <person name="Evans L.H."/>
            <person name="Alamgir A."/>
            <person name="Owens N."/>
            <person name="Weber N.D."/>
            <person name="Virtaneva K."/>
            <person name="Barbian K."/>
            <person name="Babar A."/>
            <person name="Rosenke K."/>
        </authorList>
    </citation>
    <scope>NUCLEOTIDE SEQUENCE [LARGE SCALE GENOMIC DNA]</scope>
    <source>
        <strain evidence="12">CBS 101.48</strain>
    </source>
</reference>
<keyword evidence="9" id="KW-0539">Nucleus</keyword>
<evidence type="ECO:0000313" key="13">
    <source>
        <dbReference type="Proteomes" id="UP000078561"/>
    </source>
</evidence>
<dbReference type="GO" id="GO:0051028">
    <property type="term" value="P:mRNA transport"/>
    <property type="evidence" value="ECO:0007669"/>
    <property type="project" value="UniProtKB-KW"/>
</dbReference>
<keyword evidence="13" id="KW-1185">Reference proteome</keyword>
<dbReference type="Pfam" id="PF00400">
    <property type="entry name" value="WD40"/>
    <property type="match status" value="5"/>
</dbReference>
<evidence type="ECO:0000256" key="1">
    <source>
        <dbReference type="ARBA" id="ARBA00004567"/>
    </source>
</evidence>
<dbReference type="PANTHER" id="PTHR11024">
    <property type="entry name" value="NUCLEAR PORE COMPLEX PROTEIN SEC13 / SEH1 FAMILY MEMBER"/>
    <property type="match status" value="1"/>
</dbReference>
<feature type="repeat" description="WD" evidence="10">
    <location>
        <begin position="56"/>
        <end position="90"/>
    </location>
</feature>
<keyword evidence="3" id="KW-0813">Transport</keyword>
<dbReference type="GO" id="GO:0031080">
    <property type="term" value="C:nuclear pore outer ring"/>
    <property type="evidence" value="ECO:0007669"/>
    <property type="project" value="TreeGrafter"/>
</dbReference>
<feature type="compositionally biased region" description="Low complexity" evidence="11">
    <location>
        <begin position="225"/>
        <end position="249"/>
    </location>
</feature>
<dbReference type="InterPro" id="IPR015943">
    <property type="entry name" value="WD40/YVTN_repeat-like_dom_sf"/>
</dbReference>
<dbReference type="Proteomes" id="UP000078561">
    <property type="component" value="Unassembled WGS sequence"/>
</dbReference>
<feature type="compositionally biased region" description="Low complexity" evidence="11">
    <location>
        <begin position="347"/>
        <end position="361"/>
    </location>
</feature>
<dbReference type="GO" id="GO:0034198">
    <property type="term" value="P:cellular response to amino acid starvation"/>
    <property type="evidence" value="ECO:0007669"/>
    <property type="project" value="TreeGrafter"/>
</dbReference>
<dbReference type="InterPro" id="IPR020472">
    <property type="entry name" value="WD40_PAC1"/>
</dbReference>
<organism evidence="12">
    <name type="scientific">Absidia glauca</name>
    <name type="common">Pin mould</name>
    <dbReference type="NCBI Taxonomy" id="4829"/>
    <lineage>
        <taxon>Eukaryota</taxon>
        <taxon>Fungi</taxon>
        <taxon>Fungi incertae sedis</taxon>
        <taxon>Mucoromycota</taxon>
        <taxon>Mucoromycotina</taxon>
        <taxon>Mucoromycetes</taxon>
        <taxon>Mucorales</taxon>
        <taxon>Cunninghamellaceae</taxon>
        <taxon>Absidia</taxon>
    </lineage>
</organism>
<evidence type="ECO:0000256" key="3">
    <source>
        <dbReference type="ARBA" id="ARBA00022448"/>
    </source>
</evidence>
<keyword evidence="8" id="KW-0811">Translocation</keyword>
<dbReference type="PRINTS" id="PR00320">
    <property type="entry name" value="GPROTEINBRPT"/>
</dbReference>
<dbReference type="SUPFAM" id="SSF50978">
    <property type="entry name" value="WD40 repeat-like"/>
    <property type="match status" value="1"/>
</dbReference>
<dbReference type="Gene3D" id="2.130.10.10">
    <property type="entry name" value="YVTN repeat-like/Quinoprotein amine dehydrogenase"/>
    <property type="match status" value="2"/>
</dbReference>
<proteinExistence type="inferred from homology"/>
<dbReference type="AlphaFoldDB" id="A0A163K2X8"/>
<dbReference type="GO" id="GO:1904263">
    <property type="term" value="P:positive regulation of TORC1 signaling"/>
    <property type="evidence" value="ECO:0007669"/>
    <property type="project" value="TreeGrafter"/>
</dbReference>
<accession>A0A163K2X8</accession>
<evidence type="ECO:0000313" key="12">
    <source>
        <dbReference type="EMBL" id="SAM08006.1"/>
    </source>
</evidence>
<feature type="compositionally biased region" description="Basic and acidic residues" evidence="11">
    <location>
        <begin position="250"/>
        <end position="264"/>
    </location>
</feature>
<evidence type="ECO:0000256" key="11">
    <source>
        <dbReference type="SAM" id="MobiDB-lite"/>
    </source>
</evidence>
<dbReference type="PROSITE" id="PS50082">
    <property type="entry name" value="WD_REPEATS_2"/>
    <property type="match status" value="3"/>
</dbReference>
<sequence length="539" mass="61006">MTSITKFETGHEDLVHGIEYDYYGKRLVTCSSDQRLKVWDFVETPDVAVWELNDAWKGHDASVIKALWAPPEFGQIIASCSFDRTVKIWEEQPVETKNSQRRWSERYRLVESKGAVLDIAFSPMQGALRLASCSADGIVRIYEALEPTNLSQWSQMEEFAINMGKDSTSSTLATPPLNTMIPTSSLLSQQQQLQQHQLQEQQQLQQLQQIQHGTLEPPAIPQHLHQEQFPQQQQQQQQQLPPSSSSPSSQHDDPSYLHREDQQDTSRSQPPHLGNWASTLPLQQQQQHHQQYHMPLRTPSSSSSGGSSTAENSQLPFGIHVPSTPGIPPPMTLPGVTPSLTMSSLDQHQQQQQQQQLQQQQTMERHHPTDKESGYCVHWCPNRTATAMMVVGTGKDYGAKIFKHDGHNRWYPGELLFGHTNLVNDVSWAPSMGRTYQLIATACKDHFVRIFKLTDTVKMTAGSRVNMLNKQPAKPSGAYHVEMVAEFGQHQSEVWRVEWNIMGTILSSSGSDGTIRLWRVGYDGEWREMAVINTSSRQK</sequence>
<dbReference type="PANTHER" id="PTHR11024:SF3">
    <property type="entry name" value="NUCLEOPORIN SEH1"/>
    <property type="match status" value="1"/>
</dbReference>
<dbReference type="GO" id="GO:0005198">
    <property type="term" value="F:structural molecule activity"/>
    <property type="evidence" value="ECO:0007669"/>
    <property type="project" value="InterPro"/>
</dbReference>
<dbReference type="STRING" id="4829.A0A163K2X8"/>
<keyword evidence="6" id="KW-0509">mRNA transport</keyword>
<feature type="repeat" description="WD" evidence="10">
    <location>
        <begin position="487"/>
        <end position="520"/>
    </location>
</feature>
<feature type="repeat" description="WD" evidence="10">
    <location>
        <begin position="8"/>
        <end position="40"/>
    </location>
</feature>
<dbReference type="PROSITE" id="PS50294">
    <property type="entry name" value="WD_REPEATS_REGION"/>
    <property type="match status" value="3"/>
</dbReference>
<dbReference type="InterPro" id="IPR037363">
    <property type="entry name" value="Sec13/Seh1_fam"/>
</dbReference>
<evidence type="ECO:0000256" key="7">
    <source>
        <dbReference type="ARBA" id="ARBA00022927"/>
    </source>
</evidence>
<evidence type="ECO:0000256" key="10">
    <source>
        <dbReference type="PROSITE-ProRule" id="PRU00221"/>
    </source>
</evidence>
<keyword evidence="7" id="KW-0653">Protein transport</keyword>
<feature type="region of interest" description="Disordered" evidence="11">
    <location>
        <begin position="225"/>
        <end position="373"/>
    </location>
</feature>
<evidence type="ECO:0000256" key="8">
    <source>
        <dbReference type="ARBA" id="ARBA00023132"/>
    </source>
</evidence>
<evidence type="ECO:0000256" key="6">
    <source>
        <dbReference type="ARBA" id="ARBA00022816"/>
    </source>
</evidence>
<dbReference type="SMART" id="SM00320">
    <property type="entry name" value="WD40"/>
    <property type="match status" value="5"/>
</dbReference>
<keyword evidence="5" id="KW-0677">Repeat</keyword>